<dbReference type="Gene3D" id="1.10.1660.10">
    <property type="match status" value="1"/>
</dbReference>
<dbReference type="InterPro" id="IPR047057">
    <property type="entry name" value="MerR_fam"/>
</dbReference>
<dbReference type="InterPro" id="IPR000551">
    <property type="entry name" value="MerR-type_HTH_dom"/>
</dbReference>
<dbReference type="PROSITE" id="PS50937">
    <property type="entry name" value="HTH_MERR_2"/>
    <property type="match status" value="1"/>
</dbReference>
<evidence type="ECO:0000259" key="2">
    <source>
        <dbReference type="PROSITE" id="PS50937"/>
    </source>
</evidence>
<evidence type="ECO:0000313" key="3">
    <source>
        <dbReference type="EMBL" id="HJD44455.1"/>
    </source>
</evidence>
<dbReference type="InterPro" id="IPR011791">
    <property type="entry name" value="CadR-PbrR"/>
</dbReference>
<dbReference type="PRINTS" id="PR00040">
    <property type="entry name" value="HTHMERR"/>
</dbReference>
<feature type="domain" description="HTH merR-type" evidence="2">
    <location>
        <begin position="1"/>
        <end position="69"/>
    </location>
</feature>
<dbReference type="Pfam" id="PF13411">
    <property type="entry name" value="MerR_1"/>
    <property type="match status" value="1"/>
</dbReference>
<evidence type="ECO:0000313" key="4">
    <source>
        <dbReference type="Proteomes" id="UP000823889"/>
    </source>
</evidence>
<reference evidence="3" key="1">
    <citation type="journal article" date="2021" name="PeerJ">
        <title>Extensive microbial diversity within the chicken gut microbiome revealed by metagenomics and culture.</title>
        <authorList>
            <person name="Gilroy R."/>
            <person name="Ravi A."/>
            <person name="Getino M."/>
            <person name="Pursley I."/>
            <person name="Horton D.L."/>
            <person name="Alikhan N.F."/>
            <person name="Baker D."/>
            <person name="Gharbi K."/>
            <person name="Hall N."/>
            <person name="Watson M."/>
            <person name="Adriaenssens E.M."/>
            <person name="Foster-Nyarko E."/>
            <person name="Jarju S."/>
            <person name="Secka A."/>
            <person name="Antonio M."/>
            <person name="Oren A."/>
            <person name="Chaudhuri R.R."/>
            <person name="La Ragione R."/>
            <person name="Hildebrand F."/>
            <person name="Pallen M.J."/>
        </authorList>
    </citation>
    <scope>NUCLEOTIDE SEQUENCE</scope>
    <source>
        <strain evidence="3">9264</strain>
    </source>
</reference>
<dbReference type="GO" id="GO:0003677">
    <property type="term" value="F:DNA binding"/>
    <property type="evidence" value="ECO:0007669"/>
    <property type="project" value="UniProtKB-KW"/>
</dbReference>
<accession>A0A9D2RIG5</accession>
<dbReference type="PANTHER" id="PTHR30204">
    <property type="entry name" value="REDOX-CYCLING DRUG-SENSING TRANSCRIPTIONAL ACTIVATOR SOXR"/>
    <property type="match status" value="1"/>
</dbReference>
<gene>
    <name evidence="3" type="primary">cadR</name>
    <name evidence="3" type="ORF">H9906_05415</name>
</gene>
<dbReference type="PANTHER" id="PTHR30204:SF92">
    <property type="entry name" value="HTH-TYPE TRANSCRIPTIONAL REGULATOR ZNTR"/>
    <property type="match status" value="1"/>
</dbReference>
<dbReference type="InterPro" id="IPR009061">
    <property type="entry name" value="DNA-bd_dom_put_sf"/>
</dbReference>
<comment type="caution">
    <text evidence="3">The sequence shown here is derived from an EMBL/GenBank/DDBJ whole genome shotgun (WGS) entry which is preliminary data.</text>
</comment>
<dbReference type="SMART" id="SM00422">
    <property type="entry name" value="HTH_MERR"/>
    <property type="match status" value="1"/>
</dbReference>
<keyword evidence="1" id="KW-0238">DNA-binding</keyword>
<sequence length="142" mass="16593">MKIRELAELSHCSTETIRYYERIGLLPEAARNASNYRVYSFAHAQRLRFIRNCRSLDMTHEEIRELLNYIDAPPNDCTPVTQLLVEHIHHVDVRLQALNELKQQLEQLAHFCDHPGEVQDCGILCQLFDMEPEKLKPNTHVS</sequence>
<dbReference type="NCBIfam" id="TIGR02047">
    <property type="entry name" value="CadR-PbrR"/>
    <property type="match status" value="1"/>
</dbReference>
<name>A0A9D2RIG5_9BURK</name>
<proteinExistence type="predicted"/>
<dbReference type="SUPFAM" id="SSF46955">
    <property type="entry name" value="Putative DNA-binding domain"/>
    <property type="match status" value="1"/>
</dbReference>
<dbReference type="Proteomes" id="UP000823889">
    <property type="component" value="Unassembled WGS sequence"/>
</dbReference>
<evidence type="ECO:0000256" key="1">
    <source>
        <dbReference type="ARBA" id="ARBA00023125"/>
    </source>
</evidence>
<dbReference type="CDD" id="cd04784">
    <property type="entry name" value="HTH_CadR-PbrR"/>
    <property type="match status" value="1"/>
</dbReference>
<dbReference type="GO" id="GO:0003700">
    <property type="term" value="F:DNA-binding transcription factor activity"/>
    <property type="evidence" value="ECO:0007669"/>
    <property type="project" value="InterPro"/>
</dbReference>
<dbReference type="GO" id="GO:0046872">
    <property type="term" value="F:metal ion binding"/>
    <property type="evidence" value="ECO:0007669"/>
    <property type="project" value="InterPro"/>
</dbReference>
<dbReference type="GO" id="GO:0045893">
    <property type="term" value="P:positive regulation of DNA-templated transcription"/>
    <property type="evidence" value="ECO:0007669"/>
    <property type="project" value="InterPro"/>
</dbReference>
<dbReference type="EMBL" id="DWUQ01000108">
    <property type="protein sequence ID" value="HJD44455.1"/>
    <property type="molecule type" value="Genomic_DNA"/>
</dbReference>
<reference evidence="3" key="2">
    <citation type="submission" date="2021-04" db="EMBL/GenBank/DDBJ databases">
        <authorList>
            <person name="Gilroy R."/>
        </authorList>
    </citation>
    <scope>NUCLEOTIDE SEQUENCE</scope>
    <source>
        <strain evidence="3">9264</strain>
    </source>
</reference>
<organism evidence="3 4">
    <name type="scientific">Candidatus Paenalcaligenes intestinipullorum</name>
    <dbReference type="NCBI Taxonomy" id="2838718"/>
    <lineage>
        <taxon>Bacteria</taxon>
        <taxon>Pseudomonadati</taxon>
        <taxon>Pseudomonadota</taxon>
        <taxon>Betaproteobacteria</taxon>
        <taxon>Burkholderiales</taxon>
        <taxon>Alcaligenaceae</taxon>
        <taxon>Paenalcaligenes</taxon>
    </lineage>
</organism>
<dbReference type="AlphaFoldDB" id="A0A9D2RIG5"/>
<protein>
    <submittedName>
        <fullName evidence="3">Cd(II)/Pb(II)-responsive transcriptional regulator</fullName>
    </submittedName>
</protein>